<accession>A0A0C1ZM99</accession>
<evidence type="ECO:0000313" key="2">
    <source>
        <dbReference type="EMBL" id="KIG18609.1"/>
    </source>
</evidence>
<name>A0A0C1ZM99_9BACT</name>
<dbReference type="AlphaFoldDB" id="A0A0C1ZM99"/>
<feature type="compositionally biased region" description="Basic and acidic residues" evidence="1">
    <location>
        <begin position="10"/>
        <end position="21"/>
    </location>
</feature>
<reference evidence="2 3" key="1">
    <citation type="submission" date="2014-12" db="EMBL/GenBank/DDBJ databases">
        <title>Genome assembly of Enhygromyxa salina DSM 15201.</title>
        <authorList>
            <person name="Sharma G."/>
            <person name="Subramanian S."/>
        </authorList>
    </citation>
    <scope>NUCLEOTIDE SEQUENCE [LARGE SCALE GENOMIC DNA]</scope>
    <source>
        <strain evidence="2 3">DSM 15201</strain>
    </source>
</reference>
<evidence type="ECO:0000313" key="3">
    <source>
        <dbReference type="Proteomes" id="UP000031599"/>
    </source>
</evidence>
<comment type="caution">
    <text evidence="2">The sequence shown here is derived from an EMBL/GenBank/DDBJ whole genome shotgun (WGS) entry which is preliminary data.</text>
</comment>
<proteinExistence type="predicted"/>
<gene>
    <name evidence="2" type="ORF">DB30_00294</name>
</gene>
<dbReference type="EMBL" id="JMCC02000010">
    <property type="protein sequence ID" value="KIG18609.1"/>
    <property type="molecule type" value="Genomic_DNA"/>
</dbReference>
<sequence>MWRSEEQDDRQENVHVSPDHTRLSGARLRGRCWEQQISTRPRPRTVAPATVTKAAFARSIISLPSVACAQVREWARSTLAAHFPVSTTPRHPKLRANDRVIAPSRVIERKTRHLFTSGRCLSSIEVSTHLEIAEVEQ</sequence>
<evidence type="ECO:0000256" key="1">
    <source>
        <dbReference type="SAM" id="MobiDB-lite"/>
    </source>
</evidence>
<feature type="region of interest" description="Disordered" evidence="1">
    <location>
        <begin position="1"/>
        <end position="21"/>
    </location>
</feature>
<dbReference type="Proteomes" id="UP000031599">
    <property type="component" value="Unassembled WGS sequence"/>
</dbReference>
<protein>
    <submittedName>
        <fullName evidence="2">Uncharacterized protein</fullName>
    </submittedName>
</protein>
<organism evidence="2 3">
    <name type="scientific">Enhygromyxa salina</name>
    <dbReference type="NCBI Taxonomy" id="215803"/>
    <lineage>
        <taxon>Bacteria</taxon>
        <taxon>Pseudomonadati</taxon>
        <taxon>Myxococcota</taxon>
        <taxon>Polyangia</taxon>
        <taxon>Nannocystales</taxon>
        <taxon>Nannocystaceae</taxon>
        <taxon>Enhygromyxa</taxon>
    </lineage>
</organism>